<dbReference type="InterPro" id="IPR036305">
    <property type="entry name" value="RGS_sf"/>
</dbReference>
<feature type="transmembrane region" description="Helical" evidence="2">
    <location>
        <begin position="324"/>
        <end position="347"/>
    </location>
</feature>
<evidence type="ECO:0000256" key="2">
    <source>
        <dbReference type="SAM" id="Phobius"/>
    </source>
</evidence>
<keyword evidence="2" id="KW-0812">Transmembrane</keyword>
<gene>
    <name evidence="4" type="ORF">K450DRAFT_196107</name>
</gene>
<keyword evidence="2" id="KW-1133">Transmembrane helix</keyword>
<sequence length="352" mass="41342">MPFILPPALAKTFARWFTQAQSDLQDVSLETILKGNTCQPISMREFKLFLQNKEHSAENLDFYYWFIDYSERFYQLPEHERAMSMPPTEKPSVASYALPLETLIKQPSIKSSRDSEEPPSDYCTEKEPSELLNEKDPANQPFREEVNAVLRTFFNYDSEKELNIDGYLRRYIVYHANRTTHPEVFAACHAKVYQIMEQSSLRNFLHHALQNIRYDGIVFRYSMGFFFFLCVTLTLTLTFLFHTSRWYRLFVFPCTFGCMFYVLSGRAGMCFRRALRNKRQVPLYELDQEHADLMKNQKRKTLDIESVSDMKSIIDPHVLNYNKLMFMHTFSVSALTALSLTIMVVSLTNEPE</sequence>
<name>A0AAD5EI48_UMBRA</name>
<evidence type="ECO:0000259" key="3">
    <source>
        <dbReference type="Pfam" id="PF00615"/>
    </source>
</evidence>
<organism evidence="4 5">
    <name type="scientific">Umbelopsis ramanniana AG</name>
    <dbReference type="NCBI Taxonomy" id="1314678"/>
    <lineage>
        <taxon>Eukaryota</taxon>
        <taxon>Fungi</taxon>
        <taxon>Fungi incertae sedis</taxon>
        <taxon>Mucoromycota</taxon>
        <taxon>Mucoromycotina</taxon>
        <taxon>Umbelopsidomycetes</taxon>
        <taxon>Umbelopsidales</taxon>
        <taxon>Umbelopsidaceae</taxon>
        <taxon>Umbelopsis</taxon>
    </lineage>
</organism>
<feature type="transmembrane region" description="Helical" evidence="2">
    <location>
        <begin position="218"/>
        <end position="240"/>
    </location>
</feature>
<comment type="caution">
    <text evidence="4">The sequence shown here is derived from an EMBL/GenBank/DDBJ whole genome shotgun (WGS) entry which is preliminary data.</text>
</comment>
<keyword evidence="5" id="KW-1185">Reference proteome</keyword>
<evidence type="ECO:0000256" key="1">
    <source>
        <dbReference type="SAM" id="MobiDB-lite"/>
    </source>
</evidence>
<dbReference type="Proteomes" id="UP001206595">
    <property type="component" value="Unassembled WGS sequence"/>
</dbReference>
<dbReference type="InterPro" id="IPR016137">
    <property type="entry name" value="RGS"/>
</dbReference>
<dbReference type="GeneID" id="75909867"/>
<dbReference type="RefSeq" id="XP_051448335.1">
    <property type="nucleotide sequence ID" value="XM_051584517.1"/>
</dbReference>
<feature type="domain" description="RGS" evidence="3">
    <location>
        <begin position="140"/>
        <end position="206"/>
    </location>
</feature>
<feature type="transmembrane region" description="Helical" evidence="2">
    <location>
        <begin position="246"/>
        <end position="263"/>
    </location>
</feature>
<dbReference type="PANTHER" id="PTHR39466">
    <property type="entry name" value="RGS DOMAIN-CONTAINING PROTEIN"/>
    <property type="match status" value="1"/>
</dbReference>
<feature type="region of interest" description="Disordered" evidence="1">
    <location>
        <begin position="107"/>
        <end position="135"/>
    </location>
</feature>
<accession>A0AAD5EI48</accession>
<dbReference type="InterPro" id="IPR044926">
    <property type="entry name" value="RGS_subdomain_2"/>
</dbReference>
<reference evidence="4" key="2">
    <citation type="journal article" date="2022" name="Proc. Natl. Acad. Sci. U.S.A.">
        <title>Diploid-dominant life cycles characterize the early evolution of Fungi.</title>
        <authorList>
            <person name="Amses K.R."/>
            <person name="Simmons D.R."/>
            <person name="Longcore J.E."/>
            <person name="Mondo S.J."/>
            <person name="Seto K."/>
            <person name="Jeronimo G.H."/>
            <person name="Bonds A.E."/>
            <person name="Quandt C.A."/>
            <person name="Davis W.J."/>
            <person name="Chang Y."/>
            <person name="Federici B.A."/>
            <person name="Kuo A."/>
            <person name="LaButti K."/>
            <person name="Pangilinan J."/>
            <person name="Andreopoulos W."/>
            <person name="Tritt A."/>
            <person name="Riley R."/>
            <person name="Hundley H."/>
            <person name="Johnson J."/>
            <person name="Lipzen A."/>
            <person name="Barry K."/>
            <person name="Lang B.F."/>
            <person name="Cuomo C.A."/>
            <person name="Buchler N.E."/>
            <person name="Grigoriev I.V."/>
            <person name="Spatafora J.W."/>
            <person name="Stajich J.E."/>
            <person name="James T.Y."/>
        </authorList>
    </citation>
    <scope>NUCLEOTIDE SEQUENCE</scope>
    <source>
        <strain evidence="4">AG</strain>
    </source>
</reference>
<reference evidence="4" key="1">
    <citation type="submission" date="2021-06" db="EMBL/GenBank/DDBJ databases">
        <authorList>
            <consortium name="DOE Joint Genome Institute"/>
            <person name="Mondo S.J."/>
            <person name="Amses K.R."/>
            <person name="Simmons D.R."/>
            <person name="Longcore J.E."/>
            <person name="Seto K."/>
            <person name="Alves G.H."/>
            <person name="Bonds A.E."/>
            <person name="Quandt C.A."/>
            <person name="Davis W.J."/>
            <person name="Chang Y."/>
            <person name="Letcher P.M."/>
            <person name="Powell M.J."/>
            <person name="Kuo A."/>
            <person name="Labutti K."/>
            <person name="Pangilinan J."/>
            <person name="Andreopoulos W."/>
            <person name="Tritt A."/>
            <person name="Riley R."/>
            <person name="Hundley H."/>
            <person name="Johnson J."/>
            <person name="Lipzen A."/>
            <person name="Barry K."/>
            <person name="Berbee M.L."/>
            <person name="Buchler N.E."/>
            <person name="Grigoriev I.V."/>
            <person name="Spatafora J.W."/>
            <person name="Stajich J.E."/>
            <person name="James T.Y."/>
        </authorList>
    </citation>
    <scope>NUCLEOTIDE SEQUENCE</scope>
    <source>
        <strain evidence="4">AG</strain>
    </source>
</reference>
<dbReference type="EMBL" id="MU620896">
    <property type="protein sequence ID" value="KAI8583331.1"/>
    <property type="molecule type" value="Genomic_DNA"/>
</dbReference>
<feature type="compositionally biased region" description="Basic and acidic residues" evidence="1">
    <location>
        <begin position="123"/>
        <end position="135"/>
    </location>
</feature>
<dbReference type="Gene3D" id="1.10.167.10">
    <property type="entry name" value="Regulator of G-protein Signalling 4, domain 2"/>
    <property type="match status" value="1"/>
</dbReference>
<proteinExistence type="predicted"/>
<dbReference type="Pfam" id="PF00615">
    <property type="entry name" value="RGS"/>
    <property type="match status" value="1"/>
</dbReference>
<dbReference type="PANTHER" id="PTHR39466:SF1">
    <property type="entry name" value="RGS DOMAIN-CONTAINING PROTEIN"/>
    <property type="match status" value="1"/>
</dbReference>
<dbReference type="SUPFAM" id="SSF48097">
    <property type="entry name" value="Regulator of G-protein signaling, RGS"/>
    <property type="match status" value="1"/>
</dbReference>
<evidence type="ECO:0000313" key="4">
    <source>
        <dbReference type="EMBL" id="KAI8583331.1"/>
    </source>
</evidence>
<keyword evidence="2" id="KW-0472">Membrane</keyword>
<dbReference type="AlphaFoldDB" id="A0AAD5EI48"/>
<evidence type="ECO:0000313" key="5">
    <source>
        <dbReference type="Proteomes" id="UP001206595"/>
    </source>
</evidence>
<protein>
    <recommendedName>
        <fullName evidence="3">RGS domain-containing protein</fullName>
    </recommendedName>
</protein>